<evidence type="ECO:0000313" key="1">
    <source>
        <dbReference type="EMBL" id="OIO08326.1"/>
    </source>
</evidence>
<accession>A0A1J4TCX7</accession>
<dbReference type="Proteomes" id="UP000182860">
    <property type="component" value="Unassembled WGS sequence"/>
</dbReference>
<organism evidence="1 2">
    <name type="scientific">Candidatus Falkowbacteria bacterium CG1_02_41_21</name>
    <dbReference type="NCBI Taxonomy" id="1805147"/>
    <lineage>
        <taxon>Bacteria</taxon>
        <taxon>Candidatus Falkowiibacteriota</taxon>
    </lineage>
</organism>
<protein>
    <submittedName>
        <fullName evidence="1">Uncharacterized protein</fullName>
    </submittedName>
</protein>
<proteinExistence type="predicted"/>
<sequence>MKKKHVIDSDVAPVSHKPISPDHADQWKIEEHRPGGIITFDPAKILLYRSAKQRKHGANGIYGHSLRKELADKPVLNSTVFEYLMAHPEIIPDSWKGKVIIFWGIVYRFRQCRPSHSSLCVHFIYWCKDSGGRWEGAFTSLKRLYDSRDFAPILLD</sequence>
<name>A0A1J4TCX7_9BACT</name>
<evidence type="ECO:0000313" key="2">
    <source>
        <dbReference type="Proteomes" id="UP000182860"/>
    </source>
</evidence>
<reference evidence="1 2" key="1">
    <citation type="journal article" date="2016" name="Environ. Microbiol.">
        <title>Genomic resolution of a cold subsurface aquifer community provides metabolic insights for novel microbes adapted to high CO concentrations.</title>
        <authorList>
            <person name="Probst A.J."/>
            <person name="Castelle C.J."/>
            <person name="Singh A."/>
            <person name="Brown C.T."/>
            <person name="Anantharaman K."/>
            <person name="Sharon I."/>
            <person name="Hug L.A."/>
            <person name="Burstein D."/>
            <person name="Emerson J.B."/>
            <person name="Thomas B.C."/>
            <person name="Banfield J.F."/>
        </authorList>
    </citation>
    <scope>NUCLEOTIDE SEQUENCE [LARGE SCALE GENOMIC DNA]</scope>
    <source>
        <strain evidence="1">CG1_02_41_21</strain>
    </source>
</reference>
<dbReference type="EMBL" id="MNUV01000009">
    <property type="protein sequence ID" value="OIO08326.1"/>
    <property type="molecule type" value="Genomic_DNA"/>
</dbReference>
<dbReference type="AlphaFoldDB" id="A0A1J4TCX7"/>
<gene>
    <name evidence="1" type="ORF">AUJ35_00395</name>
</gene>
<comment type="caution">
    <text evidence="1">The sequence shown here is derived from an EMBL/GenBank/DDBJ whole genome shotgun (WGS) entry which is preliminary data.</text>
</comment>